<sequence>MLYPDVYNVSCTEMIEHILQERTTLHGNGFENARDHNGHEDLSHTGTVGPKTKSYASGLCYKSRVFNTAPRSVET</sequence>
<evidence type="ECO:0000313" key="3">
    <source>
        <dbReference type="Proteomes" id="UP001233172"/>
    </source>
</evidence>
<dbReference type="Proteomes" id="UP001233172">
    <property type="component" value="Unassembled WGS sequence"/>
</dbReference>
<proteinExistence type="predicted"/>
<dbReference type="EMBL" id="JASAOG010000062">
    <property type="protein sequence ID" value="KAK0056461.1"/>
    <property type="molecule type" value="Genomic_DNA"/>
</dbReference>
<evidence type="ECO:0000256" key="1">
    <source>
        <dbReference type="SAM" id="MobiDB-lite"/>
    </source>
</evidence>
<reference evidence="2" key="1">
    <citation type="journal article" date="2023" name="PLoS Negl. Trop. Dis.">
        <title>A genome sequence for Biomphalaria pfeifferi, the major vector snail for the human-infecting parasite Schistosoma mansoni.</title>
        <authorList>
            <person name="Bu L."/>
            <person name="Lu L."/>
            <person name="Laidemitt M.R."/>
            <person name="Zhang S.M."/>
            <person name="Mutuku M."/>
            <person name="Mkoji G."/>
            <person name="Steinauer M."/>
            <person name="Loker E.S."/>
        </authorList>
    </citation>
    <scope>NUCLEOTIDE SEQUENCE</scope>
    <source>
        <strain evidence="2">KasaAsao</strain>
    </source>
</reference>
<protein>
    <submittedName>
        <fullName evidence="2">Uncharacterized protein</fullName>
    </submittedName>
</protein>
<keyword evidence="3" id="KW-1185">Reference proteome</keyword>
<accession>A0AAD8BLH2</accession>
<name>A0AAD8BLH2_BIOPF</name>
<evidence type="ECO:0000313" key="2">
    <source>
        <dbReference type="EMBL" id="KAK0056461.1"/>
    </source>
</evidence>
<comment type="caution">
    <text evidence="2">The sequence shown here is derived from an EMBL/GenBank/DDBJ whole genome shotgun (WGS) entry which is preliminary data.</text>
</comment>
<dbReference type="AlphaFoldDB" id="A0AAD8BLH2"/>
<feature type="region of interest" description="Disordered" evidence="1">
    <location>
        <begin position="29"/>
        <end position="49"/>
    </location>
</feature>
<organism evidence="2 3">
    <name type="scientific">Biomphalaria pfeifferi</name>
    <name type="common">Bloodfluke planorb</name>
    <name type="synonym">Freshwater snail</name>
    <dbReference type="NCBI Taxonomy" id="112525"/>
    <lineage>
        <taxon>Eukaryota</taxon>
        <taxon>Metazoa</taxon>
        <taxon>Spiralia</taxon>
        <taxon>Lophotrochozoa</taxon>
        <taxon>Mollusca</taxon>
        <taxon>Gastropoda</taxon>
        <taxon>Heterobranchia</taxon>
        <taxon>Euthyneura</taxon>
        <taxon>Panpulmonata</taxon>
        <taxon>Hygrophila</taxon>
        <taxon>Lymnaeoidea</taxon>
        <taxon>Planorbidae</taxon>
        <taxon>Biomphalaria</taxon>
    </lineage>
</organism>
<feature type="compositionally biased region" description="Basic and acidic residues" evidence="1">
    <location>
        <begin position="32"/>
        <end position="43"/>
    </location>
</feature>
<reference evidence="2" key="2">
    <citation type="submission" date="2023-04" db="EMBL/GenBank/DDBJ databases">
        <authorList>
            <person name="Bu L."/>
            <person name="Lu L."/>
            <person name="Laidemitt M.R."/>
            <person name="Zhang S.M."/>
            <person name="Mutuku M."/>
            <person name="Mkoji G."/>
            <person name="Steinauer M."/>
            <person name="Loker E.S."/>
        </authorList>
    </citation>
    <scope>NUCLEOTIDE SEQUENCE</scope>
    <source>
        <strain evidence="2">KasaAsao</strain>
        <tissue evidence="2">Whole Snail</tissue>
    </source>
</reference>
<gene>
    <name evidence="2" type="ORF">Bpfe_014241</name>
</gene>